<dbReference type="AlphaFoldDB" id="X6NQ86"/>
<name>X6NQ86_RETFI</name>
<feature type="compositionally biased region" description="Basic and acidic residues" evidence="3">
    <location>
        <begin position="54"/>
        <end position="64"/>
    </location>
</feature>
<sequence length="519" mass="61103">MKNRNEKTCSAYLYILKIFGNFCTWLKESHEASSSLERSLFKGGKPLAKMKTEIKRKTRLDGTTHHRKPGLEQNNVDEDYEMSNEKPSLLAKLYRSYPMRRCILTFLSLGLGIVSLLTIQQIFFPSSSPVERTKDWKGSTTLAAEPIVKIVETAAATTTKNRKNLTCKYSKYNHPSLIVIGEMKCATSTLYYALNDHDLFPEMYGSKGYEAQWYTWTMKENLNQSLKRIRSNEFAWPNFRKERWSFDEASPGEEDVYIRQRRLKLFEKSPPYVLLPHLPIYLSEEFVPCNLKVLLMIRHPIRRLWSQFWHQSEVKNLFSQNFQNVLRHSQYTHRFHKLHGALVTSSSMSKDQREQYIMDQWQALMYDDKVCCQLGTNWGYYGFCCQFDILVRSCYYPAILWWDRHIDQPQNHFRVLSYEAFFRDPALAIQRLRCWLHDDIDSDVANDKEGLCKSLVGYVPVKTSKKHMGATDGREIPQDTFQILTQMFEPCETLLMQYLHEHPYLILGQQDTPEQLWSK</sequence>
<dbReference type="InterPro" id="IPR037359">
    <property type="entry name" value="NST/OST"/>
</dbReference>
<keyword evidence="5" id="KW-1185">Reference proteome</keyword>
<feature type="binding site" evidence="2">
    <location>
        <position position="298"/>
    </location>
    <ligand>
        <name>3'-phosphoadenylyl sulfate</name>
        <dbReference type="ChEBI" id="CHEBI:58339"/>
    </ligand>
</feature>
<evidence type="ECO:0000313" key="4">
    <source>
        <dbReference type="EMBL" id="ETO28083.1"/>
    </source>
</evidence>
<proteinExistence type="predicted"/>
<dbReference type="PANTHER" id="PTHR10605:SF56">
    <property type="entry name" value="BIFUNCTIONAL HEPARAN SULFATE N-DEACETYLASE_N-SULFOTRANSFERASE"/>
    <property type="match status" value="1"/>
</dbReference>
<gene>
    <name evidence="4" type="ORF">RFI_09051</name>
</gene>
<feature type="region of interest" description="Disordered" evidence="3">
    <location>
        <begin position="54"/>
        <end position="80"/>
    </location>
</feature>
<evidence type="ECO:0000313" key="5">
    <source>
        <dbReference type="Proteomes" id="UP000023152"/>
    </source>
</evidence>
<evidence type="ECO:0000256" key="2">
    <source>
        <dbReference type="PIRSR" id="PIRSR637359-2"/>
    </source>
</evidence>
<dbReference type="Gene3D" id="3.40.50.300">
    <property type="entry name" value="P-loop containing nucleotide triphosphate hydrolases"/>
    <property type="match status" value="1"/>
</dbReference>
<accession>X6NQ86</accession>
<evidence type="ECO:0000256" key="3">
    <source>
        <dbReference type="SAM" id="MobiDB-lite"/>
    </source>
</evidence>
<reference evidence="4 5" key="1">
    <citation type="journal article" date="2013" name="Curr. Biol.">
        <title>The Genome of the Foraminiferan Reticulomyxa filosa.</title>
        <authorList>
            <person name="Glockner G."/>
            <person name="Hulsmann N."/>
            <person name="Schleicher M."/>
            <person name="Noegel A.A."/>
            <person name="Eichinger L."/>
            <person name="Gallinger C."/>
            <person name="Pawlowski J."/>
            <person name="Sierra R."/>
            <person name="Euteneuer U."/>
            <person name="Pillet L."/>
            <person name="Moustafa A."/>
            <person name="Platzer M."/>
            <person name="Groth M."/>
            <person name="Szafranski K."/>
            <person name="Schliwa M."/>
        </authorList>
    </citation>
    <scope>NUCLEOTIDE SEQUENCE [LARGE SCALE GENOMIC DNA]</scope>
</reference>
<keyword evidence="1" id="KW-0808">Transferase</keyword>
<comment type="caution">
    <text evidence="4">The sequence shown here is derived from an EMBL/GenBank/DDBJ whole genome shotgun (WGS) entry which is preliminary data.</text>
</comment>
<protein>
    <submittedName>
        <fullName evidence="4">Uncharacterized protein</fullName>
    </submittedName>
</protein>
<dbReference type="InterPro" id="IPR027417">
    <property type="entry name" value="P-loop_NTPase"/>
</dbReference>
<evidence type="ECO:0000256" key="1">
    <source>
        <dbReference type="ARBA" id="ARBA00022679"/>
    </source>
</evidence>
<dbReference type="GO" id="GO:0008146">
    <property type="term" value="F:sulfotransferase activity"/>
    <property type="evidence" value="ECO:0007669"/>
    <property type="project" value="InterPro"/>
</dbReference>
<dbReference type="Proteomes" id="UP000023152">
    <property type="component" value="Unassembled WGS sequence"/>
</dbReference>
<dbReference type="PANTHER" id="PTHR10605">
    <property type="entry name" value="HEPARAN SULFATE SULFOTRANSFERASE"/>
    <property type="match status" value="1"/>
</dbReference>
<organism evidence="4 5">
    <name type="scientific">Reticulomyxa filosa</name>
    <dbReference type="NCBI Taxonomy" id="46433"/>
    <lineage>
        <taxon>Eukaryota</taxon>
        <taxon>Sar</taxon>
        <taxon>Rhizaria</taxon>
        <taxon>Retaria</taxon>
        <taxon>Foraminifera</taxon>
        <taxon>Monothalamids</taxon>
        <taxon>Reticulomyxidae</taxon>
        <taxon>Reticulomyxa</taxon>
    </lineage>
</organism>
<dbReference type="SUPFAM" id="SSF52540">
    <property type="entry name" value="P-loop containing nucleoside triphosphate hydrolases"/>
    <property type="match status" value="1"/>
</dbReference>
<feature type="binding site" evidence="2">
    <location>
        <position position="306"/>
    </location>
    <ligand>
        <name>3'-phosphoadenylyl sulfate</name>
        <dbReference type="ChEBI" id="CHEBI:58339"/>
    </ligand>
</feature>
<dbReference type="EMBL" id="ASPP01006872">
    <property type="protein sequence ID" value="ETO28083.1"/>
    <property type="molecule type" value="Genomic_DNA"/>
</dbReference>